<evidence type="ECO:0000313" key="7">
    <source>
        <dbReference type="Proteomes" id="UP000184383"/>
    </source>
</evidence>
<feature type="chain" id="PRO_5013358674" description="LysM domain-containing protein" evidence="4">
    <location>
        <begin position="22"/>
        <end position="707"/>
    </location>
</feature>
<dbReference type="InterPro" id="IPR036779">
    <property type="entry name" value="LysM_dom_sf"/>
</dbReference>
<dbReference type="EMBL" id="KV878211">
    <property type="protein sequence ID" value="OJJ37014.1"/>
    <property type="molecule type" value="Genomic_DNA"/>
</dbReference>
<gene>
    <name evidence="6" type="ORF">ASPWEDRAFT_170511</name>
</gene>
<feature type="domain" description="LysM" evidence="5">
    <location>
        <begin position="275"/>
        <end position="323"/>
    </location>
</feature>
<protein>
    <recommendedName>
        <fullName evidence="5">LysM domain-containing protein</fullName>
    </recommendedName>
</protein>
<feature type="compositionally biased region" description="Polar residues" evidence="3">
    <location>
        <begin position="426"/>
        <end position="435"/>
    </location>
</feature>
<feature type="region of interest" description="Disordered" evidence="3">
    <location>
        <begin position="613"/>
        <end position="644"/>
    </location>
</feature>
<feature type="domain" description="LysM" evidence="5">
    <location>
        <begin position="225"/>
        <end position="270"/>
    </location>
</feature>
<dbReference type="RefSeq" id="XP_040690690.1">
    <property type="nucleotide sequence ID" value="XM_040830634.1"/>
</dbReference>
<dbReference type="SMART" id="SM00257">
    <property type="entry name" value="LysM"/>
    <property type="match status" value="4"/>
</dbReference>
<dbReference type="InterPro" id="IPR052210">
    <property type="entry name" value="LysM1-like"/>
</dbReference>
<dbReference type="PANTHER" id="PTHR34997:SF1">
    <property type="entry name" value="PEPTIDOGLYCAN-BINDING LYSIN DOMAIN"/>
    <property type="match status" value="1"/>
</dbReference>
<dbReference type="PROSITE" id="PS51782">
    <property type="entry name" value="LYSM"/>
    <property type="match status" value="5"/>
</dbReference>
<dbReference type="GeneID" id="63746482"/>
<evidence type="ECO:0000256" key="4">
    <source>
        <dbReference type="SAM" id="SignalP"/>
    </source>
</evidence>
<feature type="domain" description="LysM" evidence="5">
    <location>
        <begin position="657"/>
        <end position="703"/>
    </location>
</feature>
<dbReference type="SUPFAM" id="SSF54106">
    <property type="entry name" value="LysM domain"/>
    <property type="match status" value="2"/>
</dbReference>
<feature type="domain" description="LysM" evidence="5">
    <location>
        <begin position="362"/>
        <end position="408"/>
    </location>
</feature>
<keyword evidence="4" id="KW-0732">Signal</keyword>
<dbReference type="Pfam" id="PF01476">
    <property type="entry name" value="LysM"/>
    <property type="match status" value="3"/>
</dbReference>
<keyword evidence="7" id="KW-1185">Reference proteome</keyword>
<dbReference type="OrthoDB" id="5985073at2759"/>
<feature type="compositionally biased region" description="Low complexity" evidence="3">
    <location>
        <begin position="613"/>
        <end position="639"/>
    </location>
</feature>
<evidence type="ECO:0000259" key="5">
    <source>
        <dbReference type="PROSITE" id="PS51782"/>
    </source>
</evidence>
<evidence type="ECO:0000256" key="3">
    <source>
        <dbReference type="SAM" id="MobiDB-lite"/>
    </source>
</evidence>
<accession>A0A1L9RQ14</accession>
<dbReference type="AlphaFoldDB" id="A0A1L9RQ14"/>
<keyword evidence="2" id="KW-0843">Virulence</keyword>
<feature type="region of interest" description="Disordered" evidence="3">
    <location>
        <begin position="423"/>
        <end position="465"/>
    </location>
</feature>
<feature type="domain" description="LysM" evidence="5">
    <location>
        <begin position="558"/>
        <end position="604"/>
    </location>
</feature>
<evidence type="ECO:0000256" key="2">
    <source>
        <dbReference type="ARBA" id="ARBA00023026"/>
    </source>
</evidence>
<evidence type="ECO:0000313" key="6">
    <source>
        <dbReference type="EMBL" id="OJJ37014.1"/>
    </source>
</evidence>
<dbReference type="Proteomes" id="UP000184383">
    <property type="component" value="Unassembled WGS sequence"/>
</dbReference>
<dbReference type="InterPro" id="IPR018392">
    <property type="entry name" value="LysM"/>
</dbReference>
<keyword evidence="1" id="KW-0147">Chitin-binding</keyword>
<organism evidence="6 7">
    <name type="scientific">Aspergillus wentii DTO 134E9</name>
    <dbReference type="NCBI Taxonomy" id="1073089"/>
    <lineage>
        <taxon>Eukaryota</taxon>
        <taxon>Fungi</taxon>
        <taxon>Dikarya</taxon>
        <taxon>Ascomycota</taxon>
        <taxon>Pezizomycotina</taxon>
        <taxon>Eurotiomycetes</taxon>
        <taxon>Eurotiomycetidae</taxon>
        <taxon>Eurotiales</taxon>
        <taxon>Aspergillaceae</taxon>
        <taxon>Aspergillus</taxon>
        <taxon>Aspergillus subgen. Cremei</taxon>
    </lineage>
</organism>
<evidence type="ECO:0000256" key="1">
    <source>
        <dbReference type="ARBA" id="ARBA00022669"/>
    </source>
</evidence>
<dbReference type="PANTHER" id="PTHR34997">
    <property type="entry name" value="AM15"/>
    <property type="match status" value="1"/>
</dbReference>
<dbReference type="Gene3D" id="3.10.350.10">
    <property type="entry name" value="LysM domain"/>
    <property type="match status" value="5"/>
</dbReference>
<reference evidence="7" key="1">
    <citation type="journal article" date="2017" name="Genome Biol.">
        <title>Comparative genomics reveals high biological diversity and specific adaptations in the industrially and medically important fungal genus Aspergillus.</title>
        <authorList>
            <person name="de Vries R.P."/>
            <person name="Riley R."/>
            <person name="Wiebenga A."/>
            <person name="Aguilar-Osorio G."/>
            <person name="Amillis S."/>
            <person name="Uchima C.A."/>
            <person name="Anderluh G."/>
            <person name="Asadollahi M."/>
            <person name="Askin M."/>
            <person name="Barry K."/>
            <person name="Battaglia E."/>
            <person name="Bayram O."/>
            <person name="Benocci T."/>
            <person name="Braus-Stromeyer S.A."/>
            <person name="Caldana C."/>
            <person name="Canovas D."/>
            <person name="Cerqueira G.C."/>
            <person name="Chen F."/>
            <person name="Chen W."/>
            <person name="Choi C."/>
            <person name="Clum A."/>
            <person name="Dos Santos R.A."/>
            <person name="Damasio A.R."/>
            <person name="Diallinas G."/>
            <person name="Emri T."/>
            <person name="Fekete E."/>
            <person name="Flipphi M."/>
            <person name="Freyberg S."/>
            <person name="Gallo A."/>
            <person name="Gournas C."/>
            <person name="Habgood R."/>
            <person name="Hainaut M."/>
            <person name="Harispe M.L."/>
            <person name="Henrissat B."/>
            <person name="Hilden K.S."/>
            <person name="Hope R."/>
            <person name="Hossain A."/>
            <person name="Karabika E."/>
            <person name="Karaffa L."/>
            <person name="Karanyi Z."/>
            <person name="Krasevec N."/>
            <person name="Kuo A."/>
            <person name="Kusch H."/>
            <person name="LaButti K."/>
            <person name="Lagendijk E.L."/>
            <person name="Lapidus A."/>
            <person name="Levasseur A."/>
            <person name="Lindquist E."/>
            <person name="Lipzen A."/>
            <person name="Logrieco A.F."/>
            <person name="MacCabe A."/>
            <person name="Maekelae M.R."/>
            <person name="Malavazi I."/>
            <person name="Melin P."/>
            <person name="Meyer V."/>
            <person name="Mielnichuk N."/>
            <person name="Miskei M."/>
            <person name="Molnar A.P."/>
            <person name="Mule G."/>
            <person name="Ngan C.Y."/>
            <person name="Orejas M."/>
            <person name="Orosz E."/>
            <person name="Ouedraogo J.P."/>
            <person name="Overkamp K.M."/>
            <person name="Park H.-S."/>
            <person name="Perrone G."/>
            <person name="Piumi F."/>
            <person name="Punt P.J."/>
            <person name="Ram A.F."/>
            <person name="Ramon A."/>
            <person name="Rauscher S."/>
            <person name="Record E."/>
            <person name="Riano-Pachon D.M."/>
            <person name="Robert V."/>
            <person name="Roehrig J."/>
            <person name="Ruller R."/>
            <person name="Salamov A."/>
            <person name="Salih N.S."/>
            <person name="Samson R.A."/>
            <person name="Sandor E."/>
            <person name="Sanguinetti M."/>
            <person name="Schuetze T."/>
            <person name="Sepcic K."/>
            <person name="Shelest E."/>
            <person name="Sherlock G."/>
            <person name="Sophianopoulou V."/>
            <person name="Squina F.M."/>
            <person name="Sun H."/>
            <person name="Susca A."/>
            <person name="Todd R.B."/>
            <person name="Tsang A."/>
            <person name="Unkles S.E."/>
            <person name="van de Wiele N."/>
            <person name="van Rossen-Uffink D."/>
            <person name="Oliveira J.V."/>
            <person name="Vesth T.C."/>
            <person name="Visser J."/>
            <person name="Yu J.-H."/>
            <person name="Zhou M."/>
            <person name="Andersen M.R."/>
            <person name="Archer D.B."/>
            <person name="Baker S.E."/>
            <person name="Benoit I."/>
            <person name="Brakhage A.A."/>
            <person name="Braus G.H."/>
            <person name="Fischer R."/>
            <person name="Frisvad J.C."/>
            <person name="Goldman G.H."/>
            <person name="Houbraken J."/>
            <person name="Oakley B."/>
            <person name="Pocsi I."/>
            <person name="Scazzocchio C."/>
            <person name="Seiboth B."/>
            <person name="vanKuyk P.A."/>
            <person name="Wortman J."/>
            <person name="Dyer P.S."/>
            <person name="Grigoriev I.V."/>
        </authorList>
    </citation>
    <scope>NUCLEOTIDE SEQUENCE [LARGE SCALE GENOMIC DNA]</scope>
    <source>
        <strain evidence="7">DTO 134E9</strain>
    </source>
</reference>
<feature type="signal peptide" evidence="4">
    <location>
        <begin position="1"/>
        <end position="21"/>
    </location>
</feature>
<dbReference type="GO" id="GO:0008061">
    <property type="term" value="F:chitin binding"/>
    <property type="evidence" value="ECO:0007669"/>
    <property type="project" value="UniProtKB-KW"/>
</dbReference>
<dbReference type="STRING" id="1073089.A0A1L9RQ14"/>
<dbReference type="CDD" id="cd00118">
    <property type="entry name" value="LysM"/>
    <property type="match status" value="4"/>
</dbReference>
<sequence length="707" mass="76771">MFFYTQCVVLTLAVTLPGVLGQNATTEGLQLFPHGPFPSLSASCATAFTANLSCSLLETGNSMYQFNTNLSTKFLDTMCTDSCRKSITEYRKNVIKACSNDTITFGNNGASSRKKSRSSTVYRPIALADYYFTNLEQRCTKDGNGNYCYKMIESESIESACDECLLKMPQIKLSNPYFYKKGLASRYASRTSSCSVSTLPIRTGSPVVLTSASASSSATPKCTAPTVPIHPGDTCDSIAAAQNISTWQLLSDNGLPGGCTDFPSNGTLCITGTCQTHLMTKNDTCQGIAKQYGITITQFRTWNPSLNGRCTNLDIVKGHYVCVSNPGHFTRPRKIGSSNKSATSAVPVPTNVAPGTNTRCGKYYDVQEGESCARIAMANSISFDEILFLNPDLNSDCTNLRPGSQYCILPVGDIETYSGYEATASGKPSSSTATVTRPAITGTRTPWDQLPEATGKRTDYPKQTEAPLAKGTRKDCEEYMENIYGKDVDCSYFRIQVPMSYFVTWNPSLFYWNCTLANATRYCTKLGEGFTIDTSEDDAVYASVPKNAALNSTHRCFSWHNVTRGDGCDSIREEADIGMGAFYGWNPSIRRNCTGLQLGVSYCVSGEGYDDTSFSTPTPTPSSTRPSSSATPKSTCPPGGVTPPGPTQSGIPCNCNKYAKHEDGKYCQDIADENDCTLEQFYKWNPALGGNCKALWPDYSYCVGVSK</sequence>
<name>A0A1L9RQ14_ASPWE</name>
<dbReference type="VEuPathDB" id="FungiDB:ASPWEDRAFT_170511"/>
<proteinExistence type="predicted"/>